<proteinExistence type="predicted"/>
<evidence type="ECO:0000313" key="2">
    <source>
        <dbReference type="Proteomes" id="UP000887159"/>
    </source>
</evidence>
<dbReference type="EMBL" id="BMAU01021004">
    <property type="protein sequence ID" value="GFX86166.1"/>
    <property type="molecule type" value="Genomic_DNA"/>
</dbReference>
<protein>
    <submittedName>
        <fullName evidence="1">ATP-dependent DNA helicase</fullName>
    </submittedName>
</protein>
<accession>A0A8X6R6F1</accession>
<keyword evidence="1" id="KW-0378">Hydrolase</keyword>
<reference evidence="1" key="1">
    <citation type="submission" date="2020-08" db="EMBL/GenBank/DDBJ databases">
        <title>Multicomponent nature underlies the extraordinary mechanical properties of spider dragline silk.</title>
        <authorList>
            <person name="Kono N."/>
            <person name="Nakamura H."/>
            <person name="Mori M."/>
            <person name="Yoshida Y."/>
            <person name="Ohtoshi R."/>
            <person name="Malay A.D."/>
            <person name="Moran D.A.P."/>
            <person name="Tomita M."/>
            <person name="Numata K."/>
            <person name="Arakawa K."/>
        </authorList>
    </citation>
    <scope>NUCLEOTIDE SEQUENCE</scope>
</reference>
<dbReference type="GO" id="GO:0004386">
    <property type="term" value="F:helicase activity"/>
    <property type="evidence" value="ECO:0007669"/>
    <property type="project" value="UniProtKB-KW"/>
</dbReference>
<sequence>MRQANQQFSSILTKIGNSEQLDKMEITLIESRFCTVEEAEARCPQGIRLFNTNNTVNEYNNKIWNAYVDRVTSTAIDVYIGFTSKEQETFVRQKLHKMSLIDTNGLPYQTVYVKKIFIT</sequence>
<keyword evidence="2" id="KW-1185">Reference proteome</keyword>
<comment type="caution">
    <text evidence="1">The sequence shown here is derived from an EMBL/GenBank/DDBJ whole genome shotgun (WGS) entry which is preliminary data.</text>
</comment>
<keyword evidence="1" id="KW-0547">Nucleotide-binding</keyword>
<gene>
    <name evidence="1" type="primary">EVAR_103570_1</name>
    <name evidence="1" type="ORF">TNCV_2560481</name>
</gene>
<keyword evidence="1" id="KW-0067">ATP-binding</keyword>
<keyword evidence="1" id="KW-0347">Helicase</keyword>
<dbReference type="AlphaFoldDB" id="A0A8X6R6F1"/>
<dbReference type="Proteomes" id="UP000887159">
    <property type="component" value="Unassembled WGS sequence"/>
</dbReference>
<name>A0A8X6R6F1_TRICX</name>
<organism evidence="1 2">
    <name type="scientific">Trichonephila clavipes</name>
    <name type="common">Golden silk orbweaver</name>
    <name type="synonym">Nephila clavipes</name>
    <dbReference type="NCBI Taxonomy" id="2585209"/>
    <lineage>
        <taxon>Eukaryota</taxon>
        <taxon>Metazoa</taxon>
        <taxon>Ecdysozoa</taxon>
        <taxon>Arthropoda</taxon>
        <taxon>Chelicerata</taxon>
        <taxon>Arachnida</taxon>
        <taxon>Araneae</taxon>
        <taxon>Araneomorphae</taxon>
        <taxon>Entelegynae</taxon>
        <taxon>Araneoidea</taxon>
        <taxon>Nephilidae</taxon>
        <taxon>Trichonephila</taxon>
    </lineage>
</organism>
<evidence type="ECO:0000313" key="1">
    <source>
        <dbReference type="EMBL" id="GFX86166.1"/>
    </source>
</evidence>